<gene>
    <name evidence="3" type="ORF">DFO67_12438</name>
</gene>
<dbReference type="RefSeq" id="WP_243836337.1">
    <property type="nucleotide sequence ID" value="NZ_SOEC01000024.1"/>
</dbReference>
<comment type="caution">
    <text evidence="3">The sequence shown here is derived from an EMBL/GenBank/DDBJ whole genome shotgun (WGS) entry which is preliminary data.</text>
</comment>
<dbReference type="NCBIfam" id="NF041859">
    <property type="entry name" value="silencer_MvaTU"/>
    <property type="match status" value="1"/>
</dbReference>
<evidence type="ECO:0000256" key="1">
    <source>
        <dbReference type="SAM" id="MobiDB-lite"/>
    </source>
</evidence>
<evidence type="ECO:0000259" key="2">
    <source>
        <dbReference type="Pfam" id="PF22055"/>
    </source>
</evidence>
<feature type="region of interest" description="Disordered" evidence="1">
    <location>
        <begin position="64"/>
        <end position="90"/>
    </location>
</feature>
<evidence type="ECO:0000313" key="3">
    <source>
        <dbReference type="EMBL" id="TDX23721.1"/>
    </source>
</evidence>
<organism evidence="3 4">
    <name type="scientific">Modicisalibacter xianhensis</name>
    <dbReference type="NCBI Taxonomy" id="442341"/>
    <lineage>
        <taxon>Bacteria</taxon>
        <taxon>Pseudomonadati</taxon>
        <taxon>Pseudomonadota</taxon>
        <taxon>Gammaproteobacteria</taxon>
        <taxon>Oceanospirillales</taxon>
        <taxon>Halomonadaceae</taxon>
        <taxon>Modicisalibacter</taxon>
    </lineage>
</organism>
<dbReference type="AlphaFoldDB" id="A0A4R8FN96"/>
<dbReference type="CDD" id="cd16170">
    <property type="entry name" value="MvaT_DBD"/>
    <property type="match status" value="1"/>
</dbReference>
<dbReference type="InterPro" id="IPR035616">
    <property type="entry name" value="MvaT_DBD"/>
</dbReference>
<sequence>MSNSSISRYVQKQQELERIKEELARLESDPKLQQEMEFKSRLEQLMGEFEKTAKDVIAILNPSPAEAKDTASTSTGRRKRKLKVYKHPETGEVVETRGGNHKTLKSWKDEFGADEVESWLVQTQE</sequence>
<accession>A0A4R8FN96</accession>
<feature type="domain" description="MvaT DNA-binding" evidence="2">
    <location>
        <begin position="83"/>
        <end position="119"/>
    </location>
</feature>
<name>A0A4R8FN96_9GAMM</name>
<feature type="compositionally biased region" description="Basic residues" evidence="1">
    <location>
        <begin position="76"/>
        <end position="85"/>
    </location>
</feature>
<dbReference type="Pfam" id="PF22055">
    <property type="entry name" value="MvaT_DBD"/>
    <property type="match status" value="1"/>
</dbReference>
<evidence type="ECO:0000313" key="4">
    <source>
        <dbReference type="Proteomes" id="UP000294489"/>
    </source>
</evidence>
<dbReference type="Proteomes" id="UP000294489">
    <property type="component" value="Unassembled WGS sequence"/>
</dbReference>
<proteinExistence type="predicted"/>
<reference evidence="3 4" key="1">
    <citation type="submission" date="2019-03" db="EMBL/GenBank/DDBJ databases">
        <title>Freshwater and sediment microbial communities from various areas in North America, analyzing microbe dynamics in response to fracking.</title>
        <authorList>
            <person name="Lamendella R."/>
        </authorList>
    </citation>
    <scope>NUCLEOTIDE SEQUENCE [LARGE SCALE GENOMIC DNA]</scope>
    <source>
        <strain evidence="3 4">6_TX</strain>
    </source>
</reference>
<dbReference type="EMBL" id="SOEC01000024">
    <property type="protein sequence ID" value="TDX23721.1"/>
    <property type="molecule type" value="Genomic_DNA"/>
</dbReference>
<protein>
    <submittedName>
        <fullName evidence="3">H-NS family protein MvaT</fullName>
    </submittedName>
</protein>